<keyword evidence="1" id="KW-1133">Transmembrane helix</keyword>
<feature type="transmembrane region" description="Helical" evidence="1">
    <location>
        <begin position="20"/>
        <end position="41"/>
    </location>
</feature>
<dbReference type="AlphaFoldDB" id="A0A7K1S3R8"/>
<sequence>MTPSPVESVAAIRPIHRGRYFFVGMAILFFIISIVGFTPSYQGMSSGSLKFHWFVHVHGAIMTSWLAMFLAQSVLAARGNLKYHRKLGQIGFVLGILVYLVAGITSTRARLSLYLPVESELWDILLVELYSMNLFGLFFTWGMLVRKNVAAHKRLLLLATIALMGAGIDRTSWLPGLYSAFYVRFIYLDTLVIALFFYDWITLRRIHQISLIGMGIIVALQTTITLTFGSPAWHQFWYNRFAPFVEKPVEIKLSEAQATPLLGNYGDKSWHLTVSREGDKLFLKLPNQPKWALGATADTALFVKTMIWNLTFAKGADGQVTQLTNTQGPLVWKVSKLK</sequence>
<dbReference type="Proteomes" id="UP000436006">
    <property type="component" value="Unassembled WGS sequence"/>
</dbReference>
<accession>A0A7K1S3R8</accession>
<evidence type="ECO:0000313" key="2">
    <source>
        <dbReference type="EMBL" id="MVM28464.1"/>
    </source>
</evidence>
<protein>
    <recommendedName>
        <fullName evidence="4">DUF2306 domain-containing protein</fullName>
    </recommendedName>
</protein>
<name>A0A7K1S3R8_9BACT</name>
<reference evidence="2 3" key="1">
    <citation type="submission" date="2019-12" db="EMBL/GenBank/DDBJ databases">
        <title>Spirosoma sp. HMF4905 genome sequencing and assembly.</title>
        <authorList>
            <person name="Kang H."/>
            <person name="Cha I."/>
            <person name="Kim H."/>
            <person name="Joh K."/>
        </authorList>
    </citation>
    <scope>NUCLEOTIDE SEQUENCE [LARGE SCALE GENOMIC DNA]</scope>
    <source>
        <strain evidence="2 3">HMF4905</strain>
    </source>
</reference>
<feature type="transmembrane region" description="Helical" evidence="1">
    <location>
        <begin position="124"/>
        <end position="143"/>
    </location>
</feature>
<dbReference type="RefSeq" id="WP_157582587.1">
    <property type="nucleotide sequence ID" value="NZ_WPIN01000001.1"/>
</dbReference>
<feature type="transmembrane region" description="Helical" evidence="1">
    <location>
        <begin position="210"/>
        <end position="233"/>
    </location>
</feature>
<evidence type="ECO:0000313" key="3">
    <source>
        <dbReference type="Proteomes" id="UP000436006"/>
    </source>
</evidence>
<keyword evidence="1" id="KW-0472">Membrane</keyword>
<gene>
    <name evidence="2" type="ORF">GO755_00365</name>
</gene>
<keyword evidence="3" id="KW-1185">Reference proteome</keyword>
<feature type="transmembrane region" description="Helical" evidence="1">
    <location>
        <begin position="53"/>
        <end position="75"/>
    </location>
</feature>
<feature type="transmembrane region" description="Helical" evidence="1">
    <location>
        <begin position="87"/>
        <end position="104"/>
    </location>
</feature>
<organism evidence="2 3">
    <name type="scientific">Spirosoma arboris</name>
    <dbReference type="NCBI Taxonomy" id="2682092"/>
    <lineage>
        <taxon>Bacteria</taxon>
        <taxon>Pseudomonadati</taxon>
        <taxon>Bacteroidota</taxon>
        <taxon>Cytophagia</taxon>
        <taxon>Cytophagales</taxon>
        <taxon>Cytophagaceae</taxon>
        <taxon>Spirosoma</taxon>
    </lineage>
</organism>
<proteinExistence type="predicted"/>
<keyword evidence="1" id="KW-0812">Transmembrane</keyword>
<feature type="transmembrane region" description="Helical" evidence="1">
    <location>
        <begin position="179"/>
        <end position="198"/>
    </location>
</feature>
<feature type="transmembrane region" description="Helical" evidence="1">
    <location>
        <begin position="155"/>
        <end position="173"/>
    </location>
</feature>
<dbReference type="EMBL" id="WPIN01000001">
    <property type="protein sequence ID" value="MVM28464.1"/>
    <property type="molecule type" value="Genomic_DNA"/>
</dbReference>
<evidence type="ECO:0000256" key="1">
    <source>
        <dbReference type="SAM" id="Phobius"/>
    </source>
</evidence>
<comment type="caution">
    <text evidence="2">The sequence shown here is derived from an EMBL/GenBank/DDBJ whole genome shotgun (WGS) entry which is preliminary data.</text>
</comment>
<evidence type="ECO:0008006" key="4">
    <source>
        <dbReference type="Google" id="ProtNLM"/>
    </source>
</evidence>